<name>A0A6N6VMX1_9HYPH</name>
<dbReference type="PANTHER" id="PTHR45339">
    <property type="entry name" value="HYBRID SIGNAL TRANSDUCTION HISTIDINE KINASE J"/>
    <property type="match status" value="1"/>
</dbReference>
<dbReference type="GO" id="GO:0000155">
    <property type="term" value="F:phosphorelay sensor kinase activity"/>
    <property type="evidence" value="ECO:0007669"/>
    <property type="project" value="InterPro"/>
</dbReference>
<gene>
    <name evidence="9" type="ORF">F2P47_00120</name>
</gene>
<dbReference type="Gene3D" id="3.30.565.10">
    <property type="entry name" value="Histidine kinase-like ATPase, C-terminal domain"/>
    <property type="match status" value="1"/>
</dbReference>
<dbReference type="FunFam" id="1.10.287.130:FF:000158">
    <property type="entry name" value="Hybrid sensor histidine kinase/response regulator"/>
    <property type="match status" value="1"/>
</dbReference>
<dbReference type="InterPro" id="IPR035965">
    <property type="entry name" value="PAS-like_dom_sf"/>
</dbReference>
<dbReference type="CDD" id="cd00082">
    <property type="entry name" value="HisKA"/>
    <property type="match status" value="1"/>
</dbReference>
<dbReference type="InterPro" id="IPR003594">
    <property type="entry name" value="HATPase_dom"/>
</dbReference>
<evidence type="ECO:0000256" key="2">
    <source>
        <dbReference type="ARBA" id="ARBA00012438"/>
    </source>
</evidence>
<dbReference type="PROSITE" id="PS50113">
    <property type="entry name" value="PAC"/>
    <property type="match status" value="1"/>
</dbReference>
<dbReference type="SMART" id="SM00091">
    <property type="entry name" value="PAS"/>
    <property type="match status" value="1"/>
</dbReference>
<feature type="domain" description="PAC" evidence="8">
    <location>
        <begin position="133"/>
        <end position="184"/>
    </location>
</feature>
<comment type="caution">
    <text evidence="9">The sequence shown here is derived from an EMBL/GenBank/DDBJ whole genome shotgun (WGS) entry which is preliminary data.</text>
</comment>
<evidence type="ECO:0000259" key="7">
    <source>
        <dbReference type="PROSITE" id="PS50112"/>
    </source>
</evidence>
<dbReference type="InterPro" id="IPR036890">
    <property type="entry name" value="HATPase_C_sf"/>
</dbReference>
<dbReference type="InterPro" id="IPR003661">
    <property type="entry name" value="HisK_dim/P_dom"/>
</dbReference>
<sequence>MFAVFDHQAFAVLLGFAAVLLLGLEAWRRAAARARVLARETDRVHTVVETLRDENWHLAEREERFRDLVRTQGDVVLRRDLLGRITYANEVFCQTFGKTPADVLGAAFAPELPEGERPRLASFAGLHLPPYRIQFDQRVVTVHGPRWFVWEEFALRDDEGKLREIQTVGRDITERKAVEERLAEALDEAQAANRAKSQFLAAMSHEIRTPMNGVLGMTNLLLDTKLTPAQRSYAEAVKRSGEALLSIINDILDYSKIEAGKVHLEEAPFDLRATLEGVCELLSPRAFEKGLEIISEAEPQIPTRLMGDETRIRQVLINLVGNAIKFTERGGVLLRARLESGPGAEEKAQIVIEVEDTGIGMDESVLELIFEEFQQGDQGHARRYEGTGLGLAISRHLVTAMDGTIEVESRPGAGSLFRVSIALRVVESAAQSRDPLSGVSIVIFDDHPILGSSLARMARAAGADVRLVRNAGELLDALKAQPADILICPIDTAEGPGAELVARARGLAPDLGAIVMLRPQDRDRLPGLIAQDDALSVFPSMFDAYLVRPVRASSLLTRLEVLAKSERYVGSADAEPDIDERVAEIVAPFRRPLNILVVEDNDINALLARTLLERDGHSVILARNGEEALASLERRDAFDLVLMDLHMPGMDGFEATRRIRALADERSNLPIIALTANAMAEDRQTCLAAGMDDYLSKPIMPDALARSLAFWSSRRSALGYVPQDTTGERTNLA</sequence>
<dbReference type="SUPFAM" id="SSF52172">
    <property type="entry name" value="CheY-like"/>
    <property type="match status" value="2"/>
</dbReference>
<dbReference type="InterPro" id="IPR005467">
    <property type="entry name" value="His_kinase_dom"/>
</dbReference>
<feature type="modified residue" description="4-aspartylphosphate" evidence="4">
    <location>
        <position position="644"/>
    </location>
</feature>
<dbReference type="SUPFAM" id="SSF55785">
    <property type="entry name" value="PYP-like sensor domain (PAS domain)"/>
    <property type="match status" value="1"/>
</dbReference>
<dbReference type="Pfam" id="PF00072">
    <property type="entry name" value="Response_reg"/>
    <property type="match status" value="1"/>
</dbReference>
<protein>
    <recommendedName>
        <fullName evidence="2">histidine kinase</fullName>
        <ecNumber evidence="2">2.7.13.3</ecNumber>
    </recommendedName>
</protein>
<evidence type="ECO:0000313" key="9">
    <source>
        <dbReference type="EMBL" id="KAB7742582.1"/>
    </source>
</evidence>
<dbReference type="PROSITE" id="PS50112">
    <property type="entry name" value="PAS"/>
    <property type="match status" value="1"/>
</dbReference>
<dbReference type="InterPro" id="IPR001789">
    <property type="entry name" value="Sig_transdc_resp-reg_receiver"/>
</dbReference>
<dbReference type="InterPro" id="IPR011006">
    <property type="entry name" value="CheY-like_superfamily"/>
</dbReference>
<evidence type="ECO:0000256" key="1">
    <source>
        <dbReference type="ARBA" id="ARBA00000085"/>
    </source>
</evidence>
<keyword evidence="3 4" id="KW-0597">Phosphoprotein</keyword>
<dbReference type="FunFam" id="3.30.565.10:FF:000078">
    <property type="entry name" value="Two-component sensor histidine kinase"/>
    <property type="match status" value="1"/>
</dbReference>
<keyword evidence="10" id="KW-1185">Reference proteome</keyword>
<dbReference type="SMART" id="SM00387">
    <property type="entry name" value="HATPase_c"/>
    <property type="match status" value="1"/>
</dbReference>
<dbReference type="SMART" id="SM00388">
    <property type="entry name" value="HisKA"/>
    <property type="match status" value="1"/>
</dbReference>
<dbReference type="Pfam" id="PF08448">
    <property type="entry name" value="PAS_4"/>
    <property type="match status" value="1"/>
</dbReference>
<comment type="caution">
    <text evidence="4">Lacks conserved residue(s) required for the propagation of feature annotation.</text>
</comment>
<dbReference type="Gene3D" id="3.40.50.2300">
    <property type="match status" value="2"/>
</dbReference>
<evidence type="ECO:0000256" key="4">
    <source>
        <dbReference type="PROSITE-ProRule" id="PRU00169"/>
    </source>
</evidence>
<evidence type="ECO:0000313" key="10">
    <source>
        <dbReference type="Proteomes" id="UP000468901"/>
    </source>
</evidence>
<feature type="domain" description="Response regulatory" evidence="6">
    <location>
        <begin position="594"/>
        <end position="712"/>
    </location>
</feature>
<organism evidence="9 10">
    <name type="scientific">Parvibaculum sedimenti</name>
    <dbReference type="NCBI Taxonomy" id="2608632"/>
    <lineage>
        <taxon>Bacteria</taxon>
        <taxon>Pseudomonadati</taxon>
        <taxon>Pseudomonadota</taxon>
        <taxon>Alphaproteobacteria</taxon>
        <taxon>Hyphomicrobiales</taxon>
        <taxon>Parvibaculaceae</taxon>
        <taxon>Parvibaculum</taxon>
    </lineage>
</organism>
<accession>A0A6N6VMX1</accession>
<dbReference type="PRINTS" id="PR00344">
    <property type="entry name" value="BCTRLSENSOR"/>
</dbReference>
<feature type="domain" description="Histidine kinase" evidence="5">
    <location>
        <begin position="202"/>
        <end position="425"/>
    </location>
</feature>
<dbReference type="EMBL" id="WESC01000001">
    <property type="protein sequence ID" value="KAB7742582.1"/>
    <property type="molecule type" value="Genomic_DNA"/>
</dbReference>
<dbReference type="AlphaFoldDB" id="A0A6N6VMX1"/>
<dbReference type="CDD" id="cd16922">
    <property type="entry name" value="HATPase_EvgS-ArcB-TorS-like"/>
    <property type="match status" value="1"/>
</dbReference>
<dbReference type="InterPro" id="IPR004358">
    <property type="entry name" value="Sig_transdc_His_kin-like_C"/>
</dbReference>
<dbReference type="Gene3D" id="3.30.450.20">
    <property type="entry name" value="PAS domain"/>
    <property type="match status" value="1"/>
</dbReference>
<dbReference type="PANTHER" id="PTHR45339:SF5">
    <property type="entry name" value="HISTIDINE KINASE"/>
    <property type="match status" value="1"/>
</dbReference>
<dbReference type="InterPro" id="IPR013656">
    <property type="entry name" value="PAS_4"/>
</dbReference>
<dbReference type="InterPro" id="IPR036097">
    <property type="entry name" value="HisK_dim/P_sf"/>
</dbReference>
<dbReference type="EC" id="2.7.13.3" evidence="2"/>
<dbReference type="Pfam" id="PF02518">
    <property type="entry name" value="HATPase_c"/>
    <property type="match status" value="1"/>
</dbReference>
<evidence type="ECO:0000259" key="8">
    <source>
        <dbReference type="PROSITE" id="PS50113"/>
    </source>
</evidence>
<dbReference type="InterPro" id="IPR000700">
    <property type="entry name" value="PAS-assoc_C"/>
</dbReference>
<dbReference type="CDD" id="cd00130">
    <property type="entry name" value="PAS"/>
    <property type="match status" value="1"/>
</dbReference>
<dbReference type="PROSITE" id="PS50109">
    <property type="entry name" value="HIS_KIN"/>
    <property type="match status" value="1"/>
</dbReference>
<reference evidence="9 10" key="1">
    <citation type="submission" date="2019-09" db="EMBL/GenBank/DDBJ databases">
        <title>Parvibaculum sedimenti sp. nov., isolated from sediment.</title>
        <authorList>
            <person name="Wang Y."/>
        </authorList>
    </citation>
    <scope>NUCLEOTIDE SEQUENCE [LARGE SCALE GENOMIC DNA]</scope>
    <source>
        <strain evidence="9 10">HXT-9</strain>
    </source>
</reference>
<dbReference type="SMART" id="SM00448">
    <property type="entry name" value="REC"/>
    <property type="match status" value="2"/>
</dbReference>
<dbReference type="CDD" id="cd17546">
    <property type="entry name" value="REC_hyHK_CKI1_RcsC-like"/>
    <property type="match status" value="1"/>
</dbReference>
<evidence type="ECO:0000259" key="5">
    <source>
        <dbReference type="PROSITE" id="PS50109"/>
    </source>
</evidence>
<dbReference type="SUPFAM" id="SSF55874">
    <property type="entry name" value="ATPase domain of HSP90 chaperone/DNA topoisomerase II/histidine kinase"/>
    <property type="match status" value="1"/>
</dbReference>
<evidence type="ECO:0000259" key="6">
    <source>
        <dbReference type="PROSITE" id="PS50110"/>
    </source>
</evidence>
<comment type="catalytic activity">
    <reaction evidence="1">
        <text>ATP + protein L-histidine = ADP + protein N-phospho-L-histidine.</text>
        <dbReference type="EC" id="2.7.13.3"/>
    </reaction>
</comment>
<dbReference type="Proteomes" id="UP000468901">
    <property type="component" value="Unassembled WGS sequence"/>
</dbReference>
<dbReference type="Gene3D" id="1.10.287.130">
    <property type="match status" value="1"/>
</dbReference>
<dbReference type="NCBIfam" id="TIGR00229">
    <property type="entry name" value="sensory_box"/>
    <property type="match status" value="1"/>
</dbReference>
<dbReference type="InterPro" id="IPR000014">
    <property type="entry name" value="PAS"/>
</dbReference>
<dbReference type="Pfam" id="PF00512">
    <property type="entry name" value="HisKA"/>
    <property type="match status" value="1"/>
</dbReference>
<feature type="domain" description="Response regulatory" evidence="6">
    <location>
        <begin position="440"/>
        <end position="563"/>
    </location>
</feature>
<dbReference type="PROSITE" id="PS50110">
    <property type="entry name" value="RESPONSE_REGULATORY"/>
    <property type="match status" value="2"/>
</dbReference>
<evidence type="ECO:0000256" key="3">
    <source>
        <dbReference type="ARBA" id="ARBA00022553"/>
    </source>
</evidence>
<feature type="domain" description="PAS" evidence="7">
    <location>
        <begin position="61"/>
        <end position="105"/>
    </location>
</feature>
<dbReference type="SUPFAM" id="SSF47384">
    <property type="entry name" value="Homodimeric domain of signal transducing histidine kinase"/>
    <property type="match status" value="1"/>
</dbReference>
<proteinExistence type="predicted"/>